<sequence>MERNAFSRGGALDGNTHPRESNATIFAASPLRPQAAYINYNPNGFEPDDQDDPSDYDLQEAFATYIDETGGLGHRNDQLQYGLDREQFSNVDREPEHNIGTDLLMGDADIHGNHYYYKDFNGNAAEAVPHIDQNTPQYAGSGVPGPGHNGPQSVVSMTEKHPLDEAPGLDDDYQSESGEHDEDEDVLGAIFQEAEAACFDNHPLQDVLLPDITFNIADLDSPPGVESLDQYIATKRNEGYFQDRWGIDKESAGFLATVMRETKEDETSEMRYYISEPWHDLKVEAPAIRSDPATDVRKILKRNEIHMTSKGMEAFRLNADNDEALEWGAKNLALPARIDKELATEKWHVDAETMIFMKATLADDGSSLEDWARQELERKIIRKASPKLLPLSSSLSPMRLPSPVANIELTSTPEDPTIREAARLRGRIAACEAEEAREDIDAGMKDVEDFLIDDLGPALTSTPVRKKGKRLQDLKVSSPLLPAEMSESSEPPSKKTKTVAFAEELKMAIPQLPPVDEMTDPELGAQEAFTAMGALLEPYARPALDNIANEELCEADTIGRVPIPPISPVKAVSPWDEPHDLRSTLCEEVTCKESKWSGVSKLEKSLPWAPFSSRLAKIRPEGDFDDGSCVMYLKELRLDEEFDMQRFVWKPEGLRILDVDEDEEDEVQAVSWPVGEDEQDDSAGQDLMAHSQHGNRAQPSQSWASGPPPTVAPVITEGVPKTTQSVSRPQARRTAAAPLTKPVTAADPFLPETGFSYILKSIPRSDSFHERLDASPGNWRSLDIGELLKQRKAQLDQGVSAKPQQMEQGNARQQPKQREAAARTSALQGTTDAREHFSQFLHLNGRPITPAVPKATRGDGEHGSRGNESPVVAEQTFEAKSSNPPRANVNIPVPVIENREQPFQVILSASVTSNHFMIRKLQELLPSLEMITRDCIVQAREADITLSTSTGLMFTNIQKLKQKPLPGQRDFYGIREQVAVAALRYERLIVLVSEGKQTFGEDMLEVSGLDERNANALCDFNGECDLLDAEVTVQYIPGGDEQLIQWLAASISRHAVSVERFTLLQDETMWEQFLRRAGLNAYAAQFILGELKSPSSDHVADAADAEHDGLFGLPAFICMTEEARVQRFGPLIGGEVMLRRASRATDGRWPSLGNVR</sequence>
<proteinExistence type="predicted"/>
<feature type="compositionally biased region" description="Low complexity" evidence="1">
    <location>
        <begin position="477"/>
        <end position="491"/>
    </location>
</feature>
<feature type="region of interest" description="Disordered" evidence="1">
    <location>
        <begin position="846"/>
        <end position="885"/>
    </location>
</feature>
<feature type="compositionally biased region" description="Acidic residues" evidence="1">
    <location>
        <begin position="167"/>
        <end position="183"/>
    </location>
</feature>
<evidence type="ECO:0000313" key="5">
    <source>
        <dbReference type="Proteomes" id="UP001056384"/>
    </source>
</evidence>
<dbReference type="EMBL" id="CP099426">
    <property type="protein sequence ID" value="USW56948.1"/>
    <property type="molecule type" value="Genomic_DNA"/>
</dbReference>
<reference evidence="4" key="1">
    <citation type="submission" date="2022-06" db="EMBL/GenBank/DDBJ databases">
        <title>Complete genome sequences of two strains of the flax pathogen Septoria linicola.</title>
        <authorList>
            <person name="Lapalu N."/>
            <person name="Simon A."/>
            <person name="Demenou B."/>
            <person name="Paumier D."/>
            <person name="Guillot M.-P."/>
            <person name="Gout L."/>
            <person name="Valade R."/>
        </authorList>
    </citation>
    <scope>NUCLEOTIDE SEQUENCE</scope>
    <source>
        <strain evidence="4">SE15195</strain>
    </source>
</reference>
<evidence type="ECO:0000259" key="2">
    <source>
        <dbReference type="Pfam" id="PF23394"/>
    </source>
</evidence>
<feature type="region of interest" description="Disordered" evidence="1">
    <location>
        <begin position="133"/>
        <end position="183"/>
    </location>
</feature>
<keyword evidence="5" id="KW-1185">Reference proteome</keyword>
<evidence type="ECO:0000259" key="3">
    <source>
        <dbReference type="Pfam" id="PF23395"/>
    </source>
</evidence>
<organism evidence="4 5">
    <name type="scientific">Septoria linicola</name>
    <dbReference type="NCBI Taxonomy" id="215465"/>
    <lineage>
        <taxon>Eukaryota</taxon>
        <taxon>Fungi</taxon>
        <taxon>Dikarya</taxon>
        <taxon>Ascomycota</taxon>
        <taxon>Pezizomycotina</taxon>
        <taxon>Dothideomycetes</taxon>
        <taxon>Dothideomycetidae</taxon>
        <taxon>Mycosphaerellales</taxon>
        <taxon>Mycosphaerellaceae</taxon>
        <taxon>Septoria</taxon>
    </lineage>
</organism>
<feature type="compositionally biased region" description="Polar residues" evidence="1">
    <location>
        <begin position="802"/>
        <end position="814"/>
    </location>
</feature>
<dbReference type="Proteomes" id="UP001056384">
    <property type="component" value="Chromosome 9"/>
</dbReference>
<accession>A0A9Q9B116</accession>
<dbReference type="InterPro" id="IPR057559">
    <property type="entry name" value="SAM_6"/>
</dbReference>
<feature type="region of interest" description="Disordered" evidence="1">
    <location>
        <begin position="476"/>
        <end position="495"/>
    </location>
</feature>
<feature type="domain" description="SAM-like" evidence="3">
    <location>
        <begin position="1064"/>
        <end position="1144"/>
    </location>
</feature>
<feature type="region of interest" description="Disordered" evidence="1">
    <location>
        <begin position="1"/>
        <end position="22"/>
    </location>
</feature>
<name>A0A9Q9B116_9PEZI</name>
<dbReference type="OrthoDB" id="3647246at2759"/>
<evidence type="ECO:0000256" key="1">
    <source>
        <dbReference type="SAM" id="MobiDB-lite"/>
    </source>
</evidence>
<feature type="region of interest" description="Disordered" evidence="1">
    <location>
        <begin position="793"/>
        <end position="830"/>
    </location>
</feature>
<dbReference type="Pfam" id="PF23395">
    <property type="entry name" value="SAM_6"/>
    <property type="match status" value="1"/>
</dbReference>
<feature type="compositionally biased region" description="Polar residues" evidence="1">
    <location>
        <begin position="692"/>
        <end position="704"/>
    </location>
</feature>
<protein>
    <submittedName>
        <fullName evidence="4">Uncharacterized protein</fullName>
    </submittedName>
</protein>
<feature type="compositionally biased region" description="Basic and acidic residues" evidence="1">
    <location>
        <begin position="856"/>
        <end position="865"/>
    </location>
</feature>
<feature type="region of interest" description="Disordered" evidence="1">
    <location>
        <begin position="660"/>
        <end position="710"/>
    </location>
</feature>
<dbReference type="AlphaFoldDB" id="A0A9Q9B116"/>
<gene>
    <name evidence="4" type="ORF">Slin15195_G102670</name>
</gene>
<feature type="domain" description="DUF7102" evidence="2">
    <location>
        <begin position="905"/>
        <end position="1057"/>
    </location>
</feature>
<evidence type="ECO:0000313" key="4">
    <source>
        <dbReference type="EMBL" id="USW56948.1"/>
    </source>
</evidence>
<dbReference type="Pfam" id="PF23394">
    <property type="entry name" value="DUF7102"/>
    <property type="match status" value="1"/>
</dbReference>
<dbReference type="InterPro" id="IPR055528">
    <property type="entry name" value="DUF7102"/>
</dbReference>